<accession>A0A6J7C0P0</accession>
<sequence length="253" mass="27366">MVHKDQSSLLGKKVMITGAGSGIGRACAIAFAQAGASVLAVDMNEQSLKDLSAERGVKYLVADLASPEKFFPNDLDVDILINNAGIQHVSPVEDFPMDKADLMLDLMLRTPFYLIHKALPHMYKNKWGRIIGISSIHGHIASPFKSVYTMAKHGMEGLHKAVSLEGGPHGVTANTIAPAYVRTNLVEKQIADQAQIHNITAERVVDEIMLAPAAIKRLIEPNEVAEMALYLCGPHSNSITGSSFAIDNGWTAR</sequence>
<dbReference type="EMBL" id="CAEZXT010000066">
    <property type="protein sequence ID" value="CAB4703444.1"/>
    <property type="molecule type" value="Genomic_DNA"/>
</dbReference>
<dbReference type="InterPro" id="IPR002347">
    <property type="entry name" value="SDR_fam"/>
</dbReference>
<name>A0A6J7C0P0_9ZZZZ</name>
<dbReference type="PROSITE" id="PS00061">
    <property type="entry name" value="ADH_SHORT"/>
    <property type="match status" value="1"/>
</dbReference>
<dbReference type="EMBL" id="CAEZWS010000057">
    <property type="protein sequence ID" value="CAB4670025.1"/>
    <property type="molecule type" value="Genomic_DNA"/>
</dbReference>
<dbReference type="FunFam" id="3.40.50.720:FF:000084">
    <property type="entry name" value="Short-chain dehydrogenase reductase"/>
    <property type="match status" value="1"/>
</dbReference>
<dbReference type="EMBL" id="CAEZUA010000028">
    <property type="protein sequence ID" value="CAB4587237.1"/>
    <property type="molecule type" value="Genomic_DNA"/>
</dbReference>
<proteinExistence type="inferred from homology"/>
<comment type="similarity">
    <text evidence="1">Belongs to the short-chain dehydrogenases/reductases (SDR) family.</text>
</comment>
<evidence type="ECO:0000313" key="6">
    <source>
        <dbReference type="EMBL" id="CAB4981041.1"/>
    </source>
</evidence>
<dbReference type="AlphaFoldDB" id="A0A6J7C0P0"/>
<evidence type="ECO:0000313" key="2">
    <source>
        <dbReference type="EMBL" id="CAB4587237.1"/>
    </source>
</evidence>
<dbReference type="Pfam" id="PF13561">
    <property type="entry name" value="adh_short_C2"/>
    <property type="match status" value="1"/>
</dbReference>
<dbReference type="GO" id="GO:0032787">
    <property type="term" value="P:monocarboxylic acid metabolic process"/>
    <property type="evidence" value="ECO:0007669"/>
    <property type="project" value="UniProtKB-ARBA"/>
</dbReference>
<dbReference type="InterPro" id="IPR020904">
    <property type="entry name" value="Sc_DH/Rdtase_CS"/>
</dbReference>
<dbReference type="SUPFAM" id="SSF51735">
    <property type="entry name" value="NAD(P)-binding Rossmann-fold domains"/>
    <property type="match status" value="1"/>
</dbReference>
<dbReference type="PANTHER" id="PTHR42879">
    <property type="entry name" value="3-OXOACYL-(ACYL-CARRIER-PROTEIN) REDUCTASE"/>
    <property type="match status" value="1"/>
</dbReference>
<evidence type="ECO:0000256" key="1">
    <source>
        <dbReference type="ARBA" id="ARBA00006484"/>
    </source>
</evidence>
<protein>
    <submittedName>
        <fullName evidence="5">Unannotated protein</fullName>
    </submittedName>
</protein>
<dbReference type="InterPro" id="IPR036291">
    <property type="entry name" value="NAD(P)-bd_dom_sf"/>
</dbReference>
<dbReference type="PRINTS" id="PR00081">
    <property type="entry name" value="GDHRDH"/>
</dbReference>
<evidence type="ECO:0000313" key="5">
    <source>
        <dbReference type="EMBL" id="CAB4850258.1"/>
    </source>
</evidence>
<dbReference type="InterPro" id="IPR050259">
    <property type="entry name" value="SDR"/>
</dbReference>
<dbReference type="EMBL" id="CAFBOE010000116">
    <property type="protein sequence ID" value="CAB4981041.1"/>
    <property type="molecule type" value="Genomic_DNA"/>
</dbReference>
<organism evidence="5">
    <name type="scientific">freshwater metagenome</name>
    <dbReference type="NCBI Taxonomy" id="449393"/>
    <lineage>
        <taxon>unclassified sequences</taxon>
        <taxon>metagenomes</taxon>
        <taxon>ecological metagenomes</taxon>
    </lineage>
</organism>
<reference evidence="5" key="1">
    <citation type="submission" date="2020-05" db="EMBL/GenBank/DDBJ databases">
        <authorList>
            <person name="Chiriac C."/>
            <person name="Salcher M."/>
            <person name="Ghai R."/>
            <person name="Kavagutti S V."/>
        </authorList>
    </citation>
    <scope>NUCLEOTIDE SEQUENCE</scope>
</reference>
<dbReference type="PANTHER" id="PTHR42879:SF2">
    <property type="entry name" value="3-OXOACYL-[ACYL-CARRIER-PROTEIN] REDUCTASE FABG"/>
    <property type="match status" value="1"/>
</dbReference>
<evidence type="ECO:0000313" key="4">
    <source>
        <dbReference type="EMBL" id="CAB4703444.1"/>
    </source>
</evidence>
<dbReference type="EMBL" id="CAFBJH010000041">
    <property type="protein sequence ID" value="CAB4850258.1"/>
    <property type="molecule type" value="Genomic_DNA"/>
</dbReference>
<dbReference type="PRINTS" id="PR00080">
    <property type="entry name" value="SDRFAMILY"/>
</dbReference>
<dbReference type="Gene3D" id="3.40.50.720">
    <property type="entry name" value="NAD(P)-binding Rossmann-like Domain"/>
    <property type="match status" value="1"/>
</dbReference>
<evidence type="ECO:0000313" key="3">
    <source>
        <dbReference type="EMBL" id="CAB4670025.1"/>
    </source>
</evidence>
<gene>
    <name evidence="2" type="ORF">UFOPK1773_00581</name>
    <name evidence="3" type="ORF">UFOPK2288_00986</name>
    <name evidence="4" type="ORF">UFOPK2589_00955</name>
    <name evidence="5" type="ORF">UFOPK3287_00740</name>
    <name evidence="6" type="ORF">UFOPK3916_00999</name>
</gene>